<comment type="caution">
    <text evidence="4">The sequence shown here is derived from an EMBL/GenBank/DDBJ whole genome shotgun (WGS) entry which is preliminary data.</text>
</comment>
<dbReference type="Pfam" id="PF08338">
    <property type="entry name" value="DUF1731"/>
    <property type="match status" value="1"/>
</dbReference>
<dbReference type="PANTHER" id="PTHR11092">
    <property type="entry name" value="SUGAR NUCLEOTIDE EPIMERASE RELATED"/>
    <property type="match status" value="1"/>
</dbReference>
<dbReference type="Gene3D" id="3.40.50.720">
    <property type="entry name" value="NAD(P)-binding Rossmann-like Domain"/>
    <property type="match status" value="1"/>
</dbReference>
<evidence type="ECO:0000259" key="2">
    <source>
        <dbReference type="Pfam" id="PF01370"/>
    </source>
</evidence>
<dbReference type="EMBL" id="BMYK01000004">
    <property type="protein sequence ID" value="GHC78172.1"/>
    <property type="molecule type" value="Genomic_DNA"/>
</dbReference>
<organism evidence="4 5">
    <name type="scientific">Pseudorhodoferax aquiterrae</name>
    <dbReference type="NCBI Taxonomy" id="747304"/>
    <lineage>
        <taxon>Bacteria</taxon>
        <taxon>Pseudomonadati</taxon>
        <taxon>Pseudomonadota</taxon>
        <taxon>Betaproteobacteria</taxon>
        <taxon>Burkholderiales</taxon>
        <taxon>Comamonadaceae</taxon>
    </lineage>
</organism>
<dbReference type="Proteomes" id="UP000626210">
    <property type="component" value="Unassembled WGS sequence"/>
</dbReference>
<name>A0ABQ3G009_9BURK</name>
<gene>
    <name evidence="4" type="ORF">GCM10007320_18230</name>
</gene>
<evidence type="ECO:0000313" key="4">
    <source>
        <dbReference type="EMBL" id="GHC78172.1"/>
    </source>
</evidence>
<feature type="domain" description="NAD-dependent epimerase/dehydratase" evidence="2">
    <location>
        <begin position="17"/>
        <end position="227"/>
    </location>
</feature>
<keyword evidence="5" id="KW-1185">Reference proteome</keyword>
<dbReference type="InterPro" id="IPR010099">
    <property type="entry name" value="SDR39U1"/>
</dbReference>
<dbReference type="InterPro" id="IPR036291">
    <property type="entry name" value="NAD(P)-bd_dom_sf"/>
</dbReference>
<protein>
    <submittedName>
        <fullName evidence="4">NAD-dependent dehydratase</fullName>
    </submittedName>
</protein>
<accession>A0ABQ3G009</accession>
<feature type="domain" description="DUF1731" evidence="3">
    <location>
        <begin position="267"/>
        <end position="313"/>
    </location>
</feature>
<reference evidence="5" key="1">
    <citation type="journal article" date="2019" name="Int. J. Syst. Evol. Microbiol.">
        <title>The Global Catalogue of Microorganisms (GCM) 10K type strain sequencing project: providing services to taxonomists for standard genome sequencing and annotation.</title>
        <authorList>
            <consortium name="The Broad Institute Genomics Platform"/>
            <consortium name="The Broad Institute Genome Sequencing Center for Infectious Disease"/>
            <person name="Wu L."/>
            <person name="Ma J."/>
        </authorList>
    </citation>
    <scope>NUCLEOTIDE SEQUENCE [LARGE SCALE GENOMIC DNA]</scope>
    <source>
        <strain evidence="5">KCTC 23314</strain>
    </source>
</reference>
<proteinExistence type="inferred from homology"/>
<dbReference type="RefSeq" id="WP_229882766.1">
    <property type="nucleotide sequence ID" value="NZ_BMYK01000004.1"/>
</dbReference>
<dbReference type="Pfam" id="PF01370">
    <property type="entry name" value="Epimerase"/>
    <property type="match status" value="1"/>
</dbReference>
<dbReference type="NCBIfam" id="TIGR01777">
    <property type="entry name" value="yfcH"/>
    <property type="match status" value="1"/>
</dbReference>
<dbReference type="SUPFAM" id="SSF51735">
    <property type="entry name" value="NAD(P)-binding Rossmann-fold domains"/>
    <property type="match status" value="1"/>
</dbReference>
<dbReference type="InterPro" id="IPR001509">
    <property type="entry name" value="Epimerase_deHydtase"/>
</dbReference>
<comment type="similarity">
    <text evidence="1">Belongs to the NAD(P)-dependent epimerase/dehydratase family. SDR39U1 subfamily.</text>
</comment>
<evidence type="ECO:0000259" key="3">
    <source>
        <dbReference type="Pfam" id="PF08338"/>
    </source>
</evidence>
<evidence type="ECO:0000256" key="1">
    <source>
        <dbReference type="ARBA" id="ARBA00009353"/>
    </source>
</evidence>
<dbReference type="PANTHER" id="PTHR11092:SF0">
    <property type="entry name" value="EPIMERASE FAMILY PROTEIN SDR39U1"/>
    <property type="match status" value="1"/>
</dbReference>
<evidence type="ECO:0000313" key="5">
    <source>
        <dbReference type="Proteomes" id="UP000626210"/>
    </source>
</evidence>
<dbReference type="InterPro" id="IPR013549">
    <property type="entry name" value="DUF1731"/>
</dbReference>
<sequence>MTSVSEPIHFGTTPQRVLLTGGTGFIGRQLAQALVRDGHSVSVWTRDPAAAARRLGGGVTCVASLQALPPCDVVVNLAGARILGWPWTAARRATLLASREGLTQQLVGWMATQPRKPWLLLQASAVGYYGVQAPGDDTPLTEEAPPQPVFMSELCQRWEQAALRAADGGVAVVRLRLGVVLGREGALPQMLLPIRLGLGGPLAGGRQWFSWVHVQDVLRAMAHTWGLAEGAPPGTPVYNVTAPGALRQAEFSRMAARQLGRPSWLPTPGLPLRLALGEQAELLTAGQRVLPRRLLGSGFAFRFPDAAAALKDLC</sequence>